<comment type="cofactor">
    <cofactor evidence="12">
        <name>Zn(2+)</name>
        <dbReference type="ChEBI" id="CHEBI:29105"/>
    </cofactor>
    <text evidence="12">Binds 1 zinc ion per subunit.</text>
</comment>
<dbReference type="EMBL" id="CP089983">
    <property type="protein sequence ID" value="WXB05943.1"/>
    <property type="molecule type" value="Genomic_DNA"/>
</dbReference>
<evidence type="ECO:0000256" key="6">
    <source>
        <dbReference type="ARBA" id="ARBA00022723"/>
    </source>
</evidence>
<feature type="binding site" evidence="12">
    <location>
        <position position="29"/>
    </location>
    <ligand>
        <name>Zn(2+)</name>
        <dbReference type="ChEBI" id="CHEBI:29105"/>
    </ligand>
</feature>
<evidence type="ECO:0000259" key="13">
    <source>
        <dbReference type="SMART" id="SM00840"/>
    </source>
</evidence>
<evidence type="ECO:0000256" key="1">
    <source>
        <dbReference type="ARBA" id="ARBA00004496"/>
    </source>
</evidence>
<dbReference type="HAMAP" id="MF_00041">
    <property type="entry name" value="Cys_tRNA_synth"/>
    <property type="match status" value="1"/>
</dbReference>
<comment type="similarity">
    <text evidence="2 12">Belongs to the class-I aminoacyl-tRNA synthetase family.</text>
</comment>
<evidence type="ECO:0000256" key="8">
    <source>
        <dbReference type="ARBA" id="ARBA00022833"/>
    </source>
</evidence>
<feature type="binding site" evidence="12">
    <location>
        <position position="255"/>
    </location>
    <ligand>
        <name>Zn(2+)</name>
        <dbReference type="ChEBI" id="CHEBI:29105"/>
    </ligand>
</feature>
<evidence type="ECO:0000256" key="3">
    <source>
        <dbReference type="ARBA" id="ARBA00011245"/>
    </source>
</evidence>
<dbReference type="InterPro" id="IPR009080">
    <property type="entry name" value="tRNAsynth_Ia_anticodon-bd"/>
</dbReference>
<dbReference type="SUPFAM" id="SSF52374">
    <property type="entry name" value="Nucleotidylyl transferase"/>
    <property type="match status" value="1"/>
</dbReference>
<evidence type="ECO:0000256" key="12">
    <source>
        <dbReference type="HAMAP-Rule" id="MF_00041"/>
    </source>
</evidence>
<keyword evidence="6 12" id="KW-0479">Metal-binding</keyword>
<evidence type="ECO:0000256" key="4">
    <source>
        <dbReference type="ARBA" id="ARBA00022490"/>
    </source>
</evidence>
<evidence type="ECO:0000256" key="10">
    <source>
        <dbReference type="ARBA" id="ARBA00022917"/>
    </source>
</evidence>
<dbReference type="SMART" id="SM00840">
    <property type="entry name" value="DALR_2"/>
    <property type="match status" value="1"/>
</dbReference>
<reference evidence="14" key="1">
    <citation type="submission" date="2021-12" db="EMBL/GenBank/DDBJ databases">
        <title>Discovery of the Pendulisporaceae a myxobacterial family with distinct sporulation behavior and unique specialized metabolism.</title>
        <authorList>
            <person name="Garcia R."/>
            <person name="Popoff A."/>
            <person name="Bader C.D."/>
            <person name="Loehr J."/>
            <person name="Walesch S."/>
            <person name="Walt C."/>
            <person name="Boldt J."/>
            <person name="Bunk B."/>
            <person name="Haeckl F.J.F.P.J."/>
            <person name="Gunesch A.P."/>
            <person name="Birkelbach J."/>
            <person name="Nuebel U."/>
            <person name="Pietschmann T."/>
            <person name="Bach T."/>
            <person name="Mueller R."/>
        </authorList>
    </citation>
    <scope>NUCLEOTIDE SEQUENCE</scope>
    <source>
        <strain evidence="14">MSr11367</strain>
    </source>
</reference>
<keyword evidence="10 12" id="KW-0648">Protein biosynthesis</keyword>
<evidence type="ECO:0000256" key="5">
    <source>
        <dbReference type="ARBA" id="ARBA00022598"/>
    </source>
</evidence>
<organism evidence="14 15">
    <name type="scientific">Pendulispora rubella</name>
    <dbReference type="NCBI Taxonomy" id="2741070"/>
    <lineage>
        <taxon>Bacteria</taxon>
        <taxon>Pseudomonadati</taxon>
        <taxon>Myxococcota</taxon>
        <taxon>Myxococcia</taxon>
        <taxon>Myxococcales</taxon>
        <taxon>Sorangiineae</taxon>
        <taxon>Pendulisporaceae</taxon>
        <taxon>Pendulispora</taxon>
    </lineage>
</organism>
<evidence type="ECO:0000256" key="9">
    <source>
        <dbReference type="ARBA" id="ARBA00022840"/>
    </source>
</evidence>
<evidence type="ECO:0000313" key="15">
    <source>
        <dbReference type="Proteomes" id="UP001374803"/>
    </source>
</evidence>
<dbReference type="RefSeq" id="WP_394835593.1">
    <property type="nucleotide sequence ID" value="NZ_CP089929.1"/>
</dbReference>
<sequence>MRLRNTYTKELETFVPLDPKEKLVTLYSCGPTVYSCAHIGNFRSFLLADVLRRTLELRGFTVRHVMNITDVGHMTEDHLADATGEDKLAKAARELGSDPFEVAAHFERMFAEDARAMGLRNYAPGEAEVDALHPRATGYVPEMLAMVQLLIERGHAYVDREGQVYFAVATFPEYGLLSGKVLDELEAGARVAVRSEKRDPHDFALWKVDPKHLMQWNPHGSAGWRPGERERLARLVPNGIDPRVKSGFPGWHIECSAMSRATLGPAIDVHTGGEDNVFPHHECEIAQSWGARSDDAAPKNFCRYWVHARHLLVNGKKMSKRDGTFITVRDLFNPRAQKRDDLAARLEAAGFTEGRVAPAVLRFALTSIAFGQQMNFTIDALVQARASVERIQSSYARAREIAGDGAASDAVAARVAEGTAEFDAAMDDNLNTARALAEVFGVVSATNQRELSPGDARAVQGFLERADAIFSVLDRRVRSGLFARDELARRAEEAIGEAHLPASPETPPAEAIEALVVHRFGARKRRDFAQADAIRGWLAERGVELEDIAAGGVRWRIR</sequence>
<dbReference type="PANTHER" id="PTHR10890:SF3">
    <property type="entry name" value="CYSTEINE--TRNA LIGASE, CYTOPLASMIC"/>
    <property type="match status" value="1"/>
</dbReference>
<dbReference type="InterPro" id="IPR015273">
    <property type="entry name" value="Cys-tRNA-synt_Ia_DALR"/>
</dbReference>
<comment type="catalytic activity">
    <reaction evidence="12">
        <text>tRNA(Cys) + L-cysteine + ATP = L-cysteinyl-tRNA(Cys) + AMP + diphosphate</text>
        <dbReference type="Rhea" id="RHEA:17773"/>
        <dbReference type="Rhea" id="RHEA-COMP:9661"/>
        <dbReference type="Rhea" id="RHEA-COMP:9679"/>
        <dbReference type="ChEBI" id="CHEBI:30616"/>
        <dbReference type="ChEBI" id="CHEBI:33019"/>
        <dbReference type="ChEBI" id="CHEBI:35235"/>
        <dbReference type="ChEBI" id="CHEBI:78442"/>
        <dbReference type="ChEBI" id="CHEBI:78517"/>
        <dbReference type="ChEBI" id="CHEBI:456215"/>
        <dbReference type="EC" id="6.1.1.16"/>
    </reaction>
</comment>
<dbReference type="InterPro" id="IPR015803">
    <property type="entry name" value="Cys-tRNA-ligase"/>
</dbReference>
<dbReference type="InterPro" id="IPR024909">
    <property type="entry name" value="Cys-tRNA/MSH_ligase"/>
</dbReference>
<dbReference type="Pfam" id="PF09190">
    <property type="entry name" value="DALR_2"/>
    <property type="match status" value="1"/>
</dbReference>
<gene>
    <name evidence="12" type="primary">cysS</name>
    <name evidence="14" type="ORF">LVJ94_01520</name>
</gene>
<evidence type="ECO:0000256" key="7">
    <source>
        <dbReference type="ARBA" id="ARBA00022741"/>
    </source>
</evidence>
<feature type="binding site" evidence="12">
    <location>
        <position position="280"/>
    </location>
    <ligand>
        <name>Zn(2+)</name>
        <dbReference type="ChEBI" id="CHEBI:29105"/>
    </ligand>
</feature>
<dbReference type="EC" id="6.1.1.16" evidence="12"/>
<keyword evidence="4 12" id="KW-0963">Cytoplasm</keyword>
<comment type="subunit">
    <text evidence="3 12">Monomer.</text>
</comment>
<dbReference type="Gene3D" id="3.40.50.620">
    <property type="entry name" value="HUPs"/>
    <property type="match status" value="1"/>
</dbReference>
<keyword evidence="5 12" id="KW-0436">Ligase</keyword>
<feature type="binding site" evidence="12">
    <location>
        <position position="320"/>
    </location>
    <ligand>
        <name>ATP</name>
        <dbReference type="ChEBI" id="CHEBI:30616"/>
    </ligand>
</feature>
<comment type="caution">
    <text evidence="12">Lacks conserved residue(s) required for the propagation of feature annotation.</text>
</comment>
<dbReference type="Proteomes" id="UP001374803">
    <property type="component" value="Chromosome"/>
</dbReference>
<keyword evidence="7 12" id="KW-0547">Nucleotide-binding</keyword>
<feature type="short sequence motif" description="'HIGH' region" evidence="12">
    <location>
        <begin position="31"/>
        <end position="41"/>
    </location>
</feature>
<keyword evidence="8 12" id="KW-0862">Zinc</keyword>
<dbReference type="Pfam" id="PF01406">
    <property type="entry name" value="tRNA-synt_1e"/>
    <property type="match status" value="2"/>
</dbReference>
<dbReference type="PANTHER" id="PTHR10890">
    <property type="entry name" value="CYSTEINYL-TRNA SYNTHETASE"/>
    <property type="match status" value="1"/>
</dbReference>
<keyword evidence="11 12" id="KW-0030">Aminoacyl-tRNA synthetase</keyword>
<protein>
    <recommendedName>
        <fullName evidence="12">Cysteine--tRNA ligase</fullName>
        <ecNumber evidence="12">6.1.1.16</ecNumber>
    </recommendedName>
    <alternativeName>
        <fullName evidence="12">Cysteinyl-tRNA synthetase</fullName>
        <shortName evidence="12">CysRS</shortName>
    </alternativeName>
</protein>
<evidence type="ECO:0000313" key="14">
    <source>
        <dbReference type="EMBL" id="WXB05943.1"/>
    </source>
</evidence>
<keyword evidence="15" id="KW-1185">Reference proteome</keyword>
<accession>A0ABZ2L4Z7</accession>
<dbReference type="InterPro" id="IPR032678">
    <property type="entry name" value="tRNA-synt_1_cat_dom"/>
</dbReference>
<proteinExistence type="inferred from homology"/>
<name>A0ABZ2L4Z7_9BACT</name>
<dbReference type="GO" id="GO:0016874">
    <property type="term" value="F:ligase activity"/>
    <property type="evidence" value="ECO:0007669"/>
    <property type="project" value="UniProtKB-KW"/>
</dbReference>
<dbReference type="Gene3D" id="1.20.120.1910">
    <property type="entry name" value="Cysteine-tRNA ligase, C-terminal anti-codon recognition domain"/>
    <property type="match status" value="1"/>
</dbReference>
<evidence type="ECO:0000256" key="11">
    <source>
        <dbReference type="ARBA" id="ARBA00023146"/>
    </source>
</evidence>
<dbReference type="PRINTS" id="PR00983">
    <property type="entry name" value="TRNASYNTHCYS"/>
</dbReference>
<comment type="subcellular location">
    <subcellularLocation>
        <location evidence="1 12">Cytoplasm</location>
    </subcellularLocation>
</comment>
<keyword evidence="9 12" id="KW-0067">ATP-binding</keyword>
<feature type="domain" description="Cysteinyl-tRNA synthetase class Ia DALR" evidence="13">
    <location>
        <begin position="421"/>
        <end position="481"/>
    </location>
</feature>
<dbReference type="SUPFAM" id="SSF47323">
    <property type="entry name" value="Anticodon-binding domain of a subclass of class I aminoacyl-tRNA synthetases"/>
    <property type="match status" value="1"/>
</dbReference>
<evidence type="ECO:0000256" key="2">
    <source>
        <dbReference type="ARBA" id="ARBA00005594"/>
    </source>
</evidence>
<feature type="binding site" evidence="12">
    <location>
        <position position="284"/>
    </location>
    <ligand>
        <name>Zn(2+)</name>
        <dbReference type="ChEBI" id="CHEBI:29105"/>
    </ligand>
</feature>
<dbReference type="InterPro" id="IPR014729">
    <property type="entry name" value="Rossmann-like_a/b/a_fold"/>
</dbReference>